<dbReference type="SUPFAM" id="SSF52540">
    <property type="entry name" value="P-loop containing nucleoside triphosphate hydrolases"/>
    <property type="match status" value="1"/>
</dbReference>
<reference evidence="12 13" key="1">
    <citation type="submission" date="2018-04" db="EMBL/GenBank/DDBJ databases">
        <title>Sphingobacterium sp. M46 Genome.</title>
        <authorList>
            <person name="Cheng J."/>
            <person name="Li Y."/>
        </authorList>
    </citation>
    <scope>NUCLEOTIDE SEQUENCE [LARGE SCALE GENOMIC DNA]</scope>
    <source>
        <strain evidence="12 13">M46</strain>
    </source>
</reference>
<evidence type="ECO:0000256" key="9">
    <source>
        <dbReference type="PROSITE-ProRule" id="PRU00560"/>
    </source>
</evidence>
<accession>A0A363NRU2</accession>
<dbReference type="Gene3D" id="3.40.50.300">
    <property type="entry name" value="P-loop containing nucleotide triphosphate hydrolases"/>
    <property type="match status" value="4"/>
</dbReference>
<name>A0A363NRU2_9SPHI</name>
<dbReference type="EC" id="5.6.2.4" evidence="7"/>
<feature type="binding site" evidence="9">
    <location>
        <begin position="40"/>
        <end position="47"/>
    </location>
    <ligand>
        <name>ATP</name>
        <dbReference type="ChEBI" id="CHEBI:30616"/>
    </ligand>
</feature>
<evidence type="ECO:0000313" key="12">
    <source>
        <dbReference type="EMBL" id="PUV23440.1"/>
    </source>
</evidence>
<evidence type="ECO:0000256" key="6">
    <source>
        <dbReference type="ARBA" id="ARBA00034617"/>
    </source>
</evidence>
<comment type="catalytic activity">
    <reaction evidence="6">
        <text>Couples ATP hydrolysis with the unwinding of duplex DNA by translocating in the 3'-5' direction.</text>
        <dbReference type="EC" id="5.6.2.4"/>
    </reaction>
</comment>
<feature type="domain" description="UvrD-like helicase C-terminal" evidence="11">
    <location>
        <begin position="563"/>
        <end position="822"/>
    </location>
</feature>
<evidence type="ECO:0000256" key="7">
    <source>
        <dbReference type="ARBA" id="ARBA00034808"/>
    </source>
</evidence>
<dbReference type="PANTHER" id="PTHR11070:SF67">
    <property type="entry name" value="DNA 3'-5' HELICASE"/>
    <property type="match status" value="1"/>
</dbReference>
<evidence type="ECO:0000256" key="2">
    <source>
        <dbReference type="ARBA" id="ARBA00022801"/>
    </source>
</evidence>
<comment type="catalytic activity">
    <reaction evidence="8">
        <text>ATP + H2O = ADP + phosphate + H(+)</text>
        <dbReference type="Rhea" id="RHEA:13065"/>
        <dbReference type="ChEBI" id="CHEBI:15377"/>
        <dbReference type="ChEBI" id="CHEBI:15378"/>
        <dbReference type="ChEBI" id="CHEBI:30616"/>
        <dbReference type="ChEBI" id="CHEBI:43474"/>
        <dbReference type="ChEBI" id="CHEBI:456216"/>
        <dbReference type="EC" id="5.6.2.4"/>
    </reaction>
</comment>
<dbReference type="PROSITE" id="PS51198">
    <property type="entry name" value="UVRD_HELICASE_ATP_BIND"/>
    <property type="match status" value="1"/>
</dbReference>
<evidence type="ECO:0000259" key="11">
    <source>
        <dbReference type="PROSITE" id="PS51217"/>
    </source>
</evidence>
<feature type="domain" description="UvrD-like helicase ATP-binding" evidence="10">
    <location>
        <begin position="19"/>
        <end position="514"/>
    </location>
</feature>
<dbReference type="InterPro" id="IPR000212">
    <property type="entry name" value="DNA_helicase_UvrD/REP"/>
</dbReference>
<keyword evidence="5" id="KW-0413">Isomerase</keyword>
<evidence type="ECO:0000259" key="10">
    <source>
        <dbReference type="PROSITE" id="PS51198"/>
    </source>
</evidence>
<dbReference type="AlphaFoldDB" id="A0A363NRU2"/>
<dbReference type="PANTHER" id="PTHR11070">
    <property type="entry name" value="UVRD / RECB / PCRA DNA HELICASE FAMILY MEMBER"/>
    <property type="match status" value="1"/>
</dbReference>
<evidence type="ECO:0000256" key="1">
    <source>
        <dbReference type="ARBA" id="ARBA00022741"/>
    </source>
</evidence>
<keyword evidence="2 9" id="KW-0378">Hydrolase</keyword>
<evidence type="ECO:0000256" key="5">
    <source>
        <dbReference type="ARBA" id="ARBA00023235"/>
    </source>
</evidence>
<dbReference type="OrthoDB" id="9810135at2"/>
<evidence type="ECO:0000256" key="4">
    <source>
        <dbReference type="ARBA" id="ARBA00022840"/>
    </source>
</evidence>
<evidence type="ECO:0000256" key="8">
    <source>
        <dbReference type="ARBA" id="ARBA00048988"/>
    </source>
</evidence>
<keyword evidence="4 9" id="KW-0067">ATP-binding</keyword>
<dbReference type="GO" id="GO:0000725">
    <property type="term" value="P:recombinational repair"/>
    <property type="evidence" value="ECO:0007669"/>
    <property type="project" value="TreeGrafter"/>
</dbReference>
<dbReference type="PROSITE" id="PS51217">
    <property type="entry name" value="UVRD_HELICASE_CTER"/>
    <property type="match status" value="1"/>
</dbReference>
<keyword evidence="1 9" id="KW-0547">Nucleotide-binding</keyword>
<dbReference type="GO" id="GO:0016887">
    <property type="term" value="F:ATP hydrolysis activity"/>
    <property type="evidence" value="ECO:0007669"/>
    <property type="project" value="RHEA"/>
</dbReference>
<dbReference type="GO" id="GO:0043138">
    <property type="term" value="F:3'-5' DNA helicase activity"/>
    <property type="evidence" value="ECO:0007669"/>
    <property type="project" value="UniProtKB-EC"/>
</dbReference>
<dbReference type="RefSeq" id="WP_108634789.1">
    <property type="nucleotide sequence ID" value="NZ_QCXX01000004.1"/>
</dbReference>
<organism evidence="12 13">
    <name type="scientific">Sphingobacterium athyrii</name>
    <dbReference type="NCBI Taxonomy" id="2152717"/>
    <lineage>
        <taxon>Bacteria</taxon>
        <taxon>Pseudomonadati</taxon>
        <taxon>Bacteroidota</taxon>
        <taxon>Sphingobacteriia</taxon>
        <taxon>Sphingobacteriales</taxon>
        <taxon>Sphingobacteriaceae</taxon>
        <taxon>Sphingobacterium</taxon>
    </lineage>
</organism>
<gene>
    <name evidence="12" type="ORF">DCO56_16085</name>
</gene>
<dbReference type="InterPro" id="IPR014016">
    <property type="entry name" value="UvrD-like_ATP-bd"/>
</dbReference>
<evidence type="ECO:0000256" key="3">
    <source>
        <dbReference type="ARBA" id="ARBA00022806"/>
    </source>
</evidence>
<keyword evidence="3 9" id="KW-0347">Helicase</keyword>
<dbReference type="InterPro" id="IPR027417">
    <property type="entry name" value="P-loop_NTPase"/>
</dbReference>
<dbReference type="Pfam" id="PF13361">
    <property type="entry name" value="UvrD_C"/>
    <property type="match status" value="1"/>
</dbReference>
<dbReference type="GO" id="GO:0005829">
    <property type="term" value="C:cytosol"/>
    <property type="evidence" value="ECO:0007669"/>
    <property type="project" value="TreeGrafter"/>
</dbReference>
<comment type="caution">
    <text evidence="12">The sequence shown here is derived from an EMBL/GenBank/DDBJ whole genome shotgun (WGS) entry which is preliminary data.</text>
</comment>
<dbReference type="Pfam" id="PF00580">
    <property type="entry name" value="UvrD-helicase"/>
    <property type="match status" value="1"/>
</dbReference>
<proteinExistence type="predicted"/>
<sequence>MILQPDTHNKLLFSKAFANSHFTFYLHSMKSVAPLKILKASAGSGKTFSLTLHYLTLLLSNENSYKEILAVTFTNKATAEMKERILTVLHGLAIGDSGPKIEDFRKLLLQQHPDWTPYLIQEKSHRVYRQILHDYSHFTISTIDGFSQKVIRAFTYELNLDAAYKIEMNVNKVKNELTVMLNQLLDERPDLLDWIIAYAEKKIAKNENWNYRQQLMGLANLIFSENFQEFDSYINSANPREIFNLLNQEIEQKINSFTEALSLTIEAFSETFKRFNISENELKGKSRNKIISASKTSKKTDKLSSSEIAKILDKYVQLIDNEDAFTASDKNIRHDLLSALAPILKSFQTLQENLPAYIAYQAVQNNLYYLRLLKEMSDLLTQWRKENGAQLISDSQILLNKLGIDENSDPTFIWEKIGNRFNYFLFDEFQDTSRIQWKNYSPLLINALADANGTLSEHLIVGDVKQSIYRWRNGDWRILLHQVEQQIGHAFHLDESVKTTFIENGSLDTNFRSLPNIIQLNNYLFSSIPQHLQEVLNKKVDENLDEDGKRWWAASGNDSMLIKAYENSQQEIPAHKKGSLDKLGSIEIAYIPVSDGRYRRNQVVEESLLFLCKKIEEWFITGRYHAKQIGILVRSNAQAKLVIQKLMDFKKEQNLTFEVISGDALVLAGNDAVLLLIETLKALVYNSDKHSIHKAKMVYLYQTIQKNTVSQNAWLAFASNDIRALKDFLPQPLIDSWETWQKQPLVHLIEKLIEIYGFTTEQNIHLPYLLAFKDMISGFSSNGERGIIQFLEFWEEDGNRAVLPSNGEINAIEVTTIHKSKGLAYDVVMLPFCSWDLDGMINGDFWIDTHETPFAQLGKIPIKYTATVGKSVFFKQYFEEMLFNYMDALNTFYVATTRAIEHLYITAPLFKESVDKKTGEITGYDIKDEYISDILYQVLDSASAPFTLEGTSVKIDQTIKQKDHQIQRNNVISLSHYPISKELEMALEKSSTRTINDIMMLEKAAQYGILAHEIMSQISREKDISRLVWQLIQEGILAKEDEPFLMQEINQIWHHPTINQWLTGKYKIWNEASIITAKGETIRPDKVFTSEEETIVLDFKFTQTDYIGHKYQVDNYKKNLENLGYNNVRAYLYYAKSNQLIEVK</sequence>
<evidence type="ECO:0000313" key="13">
    <source>
        <dbReference type="Proteomes" id="UP000250831"/>
    </source>
</evidence>
<dbReference type="GO" id="GO:0005524">
    <property type="term" value="F:ATP binding"/>
    <property type="evidence" value="ECO:0007669"/>
    <property type="project" value="UniProtKB-UniRule"/>
</dbReference>
<dbReference type="InterPro" id="IPR014017">
    <property type="entry name" value="DNA_helicase_UvrD-like_C"/>
</dbReference>
<dbReference type="Proteomes" id="UP000250831">
    <property type="component" value="Unassembled WGS sequence"/>
</dbReference>
<dbReference type="EMBL" id="QCXX01000004">
    <property type="protein sequence ID" value="PUV23440.1"/>
    <property type="molecule type" value="Genomic_DNA"/>
</dbReference>
<protein>
    <recommendedName>
        <fullName evidence="7">DNA 3'-5' helicase</fullName>
        <ecNumber evidence="7">5.6.2.4</ecNumber>
    </recommendedName>
</protein>
<dbReference type="GO" id="GO:0003677">
    <property type="term" value="F:DNA binding"/>
    <property type="evidence" value="ECO:0007669"/>
    <property type="project" value="InterPro"/>
</dbReference>
<keyword evidence="13" id="KW-1185">Reference proteome</keyword>